<evidence type="ECO:0000313" key="2">
    <source>
        <dbReference type="EMBL" id="SUN60183.1"/>
    </source>
</evidence>
<name>A0A380K7B4_9STRE</name>
<accession>A0A380K7B4</accession>
<evidence type="ECO:0000313" key="3">
    <source>
        <dbReference type="Proteomes" id="UP000254510"/>
    </source>
</evidence>
<proteinExistence type="predicted"/>
<reference evidence="2 3" key="1">
    <citation type="submission" date="2018-06" db="EMBL/GenBank/DDBJ databases">
        <authorList>
            <consortium name="Pathogen Informatics"/>
            <person name="Doyle S."/>
        </authorList>
    </citation>
    <scope>NUCLEOTIDE SEQUENCE [LARGE SCALE GENOMIC DNA]</scope>
    <source>
        <strain evidence="2 3">NCTC13767</strain>
    </source>
</reference>
<dbReference type="AlphaFoldDB" id="A0A380K7B4"/>
<dbReference type="Proteomes" id="UP000254510">
    <property type="component" value="Unassembled WGS sequence"/>
</dbReference>
<evidence type="ECO:0000313" key="1">
    <source>
        <dbReference type="EMBL" id="SUN56589.1"/>
    </source>
</evidence>
<sequence>MATTEFIDINKIQQPFGLAQALTFMKENGEYVRYYSGNYDFYMYVDHEKKPVVVDGKRQFKEFEKIVGVSKFGGSILSIPVSDLLDAKCYIMQFSESGEPIWDFPDETQE</sequence>
<protein>
    <submittedName>
        <fullName evidence="2">Phage protein</fullName>
    </submittedName>
</protein>
<organism evidence="2 3">
    <name type="scientific">Streptococcus gallolyticus</name>
    <dbReference type="NCBI Taxonomy" id="315405"/>
    <lineage>
        <taxon>Bacteria</taxon>
        <taxon>Bacillati</taxon>
        <taxon>Bacillota</taxon>
        <taxon>Bacilli</taxon>
        <taxon>Lactobacillales</taxon>
        <taxon>Streptococcaceae</taxon>
        <taxon>Streptococcus</taxon>
    </lineage>
</organism>
<gene>
    <name evidence="1" type="ORF">NCTC13767_00016</name>
    <name evidence="2" type="ORF">NCTC13767_01772</name>
</gene>
<dbReference type="EMBL" id="UHFM01000006">
    <property type="protein sequence ID" value="SUN60183.1"/>
    <property type="molecule type" value="Genomic_DNA"/>
</dbReference>
<dbReference type="EMBL" id="UHFM01000002">
    <property type="protein sequence ID" value="SUN56589.1"/>
    <property type="molecule type" value="Genomic_DNA"/>
</dbReference>